<dbReference type="Gene3D" id="1.20.1280.50">
    <property type="match status" value="1"/>
</dbReference>
<dbReference type="Proteomes" id="UP000541444">
    <property type="component" value="Unassembled WGS sequence"/>
</dbReference>
<dbReference type="PANTHER" id="PTHR31672:SF13">
    <property type="entry name" value="F-BOX PROTEIN CPR30-LIKE"/>
    <property type="match status" value="1"/>
</dbReference>
<dbReference type="InterPro" id="IPR006527">
    <property type="entry name" value="F-box-assoc_dom_typ1"/>
</dbReference>
<dbReference type="AlphaFoldDB" id="A0A7J7NJI1"/>
<keyword evidence="3" id="KW-1185">Reference proteome</keyword>
<name>A0A7J7NJI1_9MAGN</name>
<dbReference type="InterPro" id="IPR050796">
    <property type="entry name" value="SCF_F-box_component"/>
</dbReference>
<dbReference type="InterPro" id="IPR017451">
    <property type="entry name" value="F-box-assoc_interact_dom"/>
</dbReference>
<dbReference type="NCBIfam" id="TIGR01640">
    <property type="entry name" value="F_box_assoc_1"/>
    <property type="match status" value="1"/>
</dbReference>
<reference evidence="2 3" key="1">
    <citation type="journal article" date="2020" name="IScience">
        <title>Genome Sequencing of the Endangered Kingdonia uniflora (Circaeasteraceae, Ranunculales) Reveals Potential Mechanisms of Evolutionary Specialization.</title>
        <authorList>
            <person name="Sun Y."/>
            <person name="Deng T."/>
            <person name="Zhang A."/>
            <person name="Moore M.J."/>
            <person name="Landis J.B."/>
            <person name="Lin N."/>
            <person name="Zhang H."/>
            <person name="Zhang X."/>
            <person name="Huang J."/>
            <person name="Zhang X."/>
            <person name="Sun H."/>
            <person name="Wang H."/>
        </authorList>
    </citation>
    <scope>NUCLEOTIDE SEQUENCE [LARGE SCALE GENOMIC DNA]</scope>
    <source>
        <strain evidence="2">TB1705</strain>
        <tissue evidence="2">Leaf</tissue>
    </source>
</reference>
<dbReference type="SMART" id="SM00256">
    <property type="entry name" value="FBOX"/>
    <property type="match status" value="1"/>
</dbReference>
<proteinExistence type="predicted"/>
<dbReference type="Pfam" id="PF00646">
    <property type="entry name" value="F-box"/>
    <property type="match status" value="1"/>
</dbReference>
<dbReference type="OrthoDB" id="591557at2759"/>
<evidence type="ECO:0000313" key="3">
    <source>
        <dbReference type="Proteomes" id="UP000541444"/>
    </source>
</evidence>
<feature type="domain" description="F-box" evidence="1">
    <location>
        <begin position="4"/>
        <end position="44"/>
    </location>
</feature>
<gene>
    <name evidence="2" type="ORF">GIB67_043187</name>
</gene>
<protein>
    <recommendedName>
        <fullName evidence="1">F-box domain-containing protein</fullName>
    </recommendedName>
</protein>
<dbReference type="Pfam" id="PF07734">
    <property type="entry name" value="FBA_1"/>
    <property type="match status" value="1"/>
</dbReference>
<organism evidence="2 3">
    <name type="scientific">Kingdonia uniflora</name>
    <dbReference type="NCBI Taxonomy" id="39325"/>
    <lineage>
        <taxon>Eukaryota</taxon>
        <taxon>Viridiplantae</taxon>
        <taxon>Streptophyta</taxon>
        <taxon>Embryophyta</taxon>
        <taxon>Tracheophyta</taxon>
        <taxon>Spermatophyta</taxon>
        <taxon>Magnoliopsida</taxon>
        <taxon>Ranunculales</taxon>
        <taxon>Circaeasteraceae</taxon>
        <taxon>Kingdonia</taxon>
    </lineage>
</organism>
<dbReference type="SUPFAM" id="SSF81383">
    <property type="entry name" value="F-box domain"/>
    <property type="match status" value="1"/>
</dbReference>
<dbReference type="PANTHER" id="PTHR31672">
    <property type="entry name" value="BNACNNG10540D PROTEIN"/>
    <property type="match status" value="1"/>
</dbReference>
<evidence type="ECO:0000259" key="1">
    <source>
        <dbReference type="SMART" id="SM00256"/>
    </source>
</evidence>
<dbReference type="InterPro" id="IPR001810">
    <property type="entry name" value="F-box_dom"/>
</dbReference>
<dbReference type="CDD" id="cd22157">
    <property type="entry name" value="F-box_AtFBW1-like"/>
    <property type="match status" value="1"/>
</dbReference>
<comment type="caution">
    <text evidence="2">The sequence shown here is derived from an EMBL/GenBank/DDBJ whole genome shotgun (WGS) entry which is preliminary data.</text>
</comment>
<dbReference type="EMBL" id="JACGCM010000760">
    <property type="protein sequence ID" value="KAF6167326.1"/>
    <property type="molecule type" value="Genomic_DNA"/>
</dbReference>
<dbReference type="InterPro" id="IPR036047">
    <property type="entry name" value="F-box-like_dom_sf"/>
</dbReference>
<evidence type="ECO:0000313" key="2">
    <source>
        <dbReference type="EMBL" id="KAF6167326.1"/>
    </source>
</evidence>
<sequence>MEKVSEEVVEDILLRLPVDSLVRCKYVSKHWLSLICNPSFVKLHLKQSKAKNNGTLILGSFTGLYFSIHDVNENVDDHALKLEYPFNLEAKVVRFIGSCDGLILILLSDYNMLLWNPATRDFKILPGHGGYFSLRGFGYDELSDDYKVISQGIRINSRVSEVSTYALCKDSWSVVKTNFPNVDYGTEHPGIFVNGILHWKVGRHHTKLTKCSIIISLDLRDEKFREVSHPKLEVGITSWDLGVLGGNLCVQYYSYMCFADVWVMRDYGRAESWTKLFCFKYQLIRSLSHMKLLQVLKNGDFLLRINGYDLFVYNAKHQRCEVISNTPFRIVEAEAYVQSLISLGAENGIKRKATRSKRQRI</sequence>
<accession>A0A7J7NJI1</accession>